<feature type="region of interest" description="Disordered" evidence="1">
    <location>
        <begin position="103"/>
        <end position="145"/>
    </location>
</feature>
<reference evidence="2 3" key="1">
    <citation type="submission" date="2023-09" db="EMBL/GenBank/DDBJ databases">
        <authorList>
            <person name="Rey-Velasco X."/>
        </authorList>
    </citation>
    <scope>NUCLEOTIDE SEQUENCE [LARGE SCALE GENOMIC DNA]</scope>
    <source>
        <strain evidence="2 3">F390</strain>
    </source>
</reference>
<evidence type="ECO:0000256" key="1">
    <source>
        <dbReference type="SAM" id="MobiDB-lite"/>
    </source>
</evidence>
<dbReference type="Proteomes" id="UP001259803">
    <property type="component" value="Unassembled WGS sequence"/>
</dbReference>
<name>A0ABU2ZLN8_9SPHN</name>
<organism evidence="2 3">
    <name type="scientific">Croceicoccus esteveae</name>
    <dbReference type="NCBI Taxonomy" id="3075597"/>
    <lineage>
        <taxon>Bacteria</taxon>
        <taxon>Pseudomonadati</taxon>
        <taxon>Pseudomonadota</taxon>
        <taxon>Alphaproteobacteria</taxon>
        <taxon>Sphingomonadales</taxon>
        <taxon>Erythrobacteraceae</taxon>
        <taxon>Croceicoccus</taxon>
    </lineage>
</organism>
<protein>
    <submittedName>
        <fullName evidence="2">Uncharacterized protein</fullName>
    </submittedName>
</protein>
<comment type="caution">
    <text evidence="2">The sequence shown here is derived from an EMBL/GenBank/DDBJ whole genome shotgun (WGS) entry which is preliminary data.</text>
</comment>
<gene>
    <name evidence="2" type="ORF">RM533_12290</name>
</gene>
<keyword evidence="3" id="KW-1185">Reference proteome</keyword>
<proteinExistence type="predicted"/>
<dbReference type="EMBL" id="JAVRHS010000013">
    <property type="protein sequence ID" value="MDT0576948.1"/>
    <property type="molecule type" value="Genomic_DNA"/>
</dbReference>
<feature type="compositionally biased region" description="Basic and acidic residues" evidence="1">
    <location>
        <begin position="113"/>
        <end position="128"/>
    </location>
</feature>
<evidence type="ECO:0000313" key="3">
    <source>
        <dbReference type="Proteomes" id="UP001259803"/>
    </source>
</evidence>
<evidence type="ECO:0000313" key="2">
    <source>
        <dbReference type="EMBL" id="MDT0576948.1"/>
    </source>
</evidence>
<sequence>MKYEKKPLECRGEPYDPPRSIEETVAIIEKARKRLGRTLSRRTTARRLVLDNLPIIEDLRERGYKQEDAVLLILELTNDAHKPDTIRKAIASELGPWSILADHAADPVATPEAKADSPADAEVGEHETSAGQVRYDNDVNEGDVL</sequence>
<dbReference type="RefSeq" id="WP_311341521.1">
    <property type="nucleotide sequence ID" value="NZ_JAVRHS010000013.1"/>
</dbReference>
<accession>A0ABU2ZLN8</accession>